<feature type="region of interest" description="Disordered" evidence="1">
    <location>
        <begin position="295"/>
        <end position="319"/>
    </location>
</feature>
<evidence type="ECO:0000313" key="2">
    <source>
        <dbReference type="EMBL" id="GEU74956.1"/>
    </source>
</evidence>
<gene>
    <name evidence="2" type="ORF">Tci_046934</name>
</gene>
<name>A0A6L2MLQ2_TANCI</name>
<feature type="compositionally biased region" description="Polar residues" evidence="1">
    <location>
        <begin position="208"/>
        <end position="223"/>
    </location>
</feature>
<feature type="compositionally biased region" description="Basic and acidic residues" evidence="1">
    <location>
        <begin position="193"/>
        <end position="202"/>
    </location>
</feature>
<protein>
    <submittedName>
        <fullName evidence="2">Uncharacterized protein</fullName>
    </submittedName>
</protein>
<organism evidence="2">
    <name type="scientific">Tanacetum cinerariifolium</name>
    <name type="common">Dalmatian daisy</name>
    <name type="synonym">Chrysanthemum cinerariifolium</name>
    <dbReference type="NCBI Taxonomy" id="118510"/>
    <lineage>
        <taxon>Eukaryota</taxon>
        <taxon>Viridiplantae</taxon>
        <taxon>Streptophyta</taxon>
        <taxon>Embryophyta</taxon>
        <taxon>Tracheophyta</taxon>
        <taxon>Spermatophyta</taxon>
        <taxon>Magnoliopsida</taxon>
        <taxon>eudicotyledons</taxon>
        <taxon>Gunneridae</taxon>
        <taxon>Pentapetalae</taxon>
        <taxon>asterids</taxon>
        <taxon>campanulids</taxon>
        <taxon>Asterales</taxon>
        <taxon>Asteraceae</taxon>
        <taxon>Asteroideae</taxon>
        <taxon>Anthemideae</taxon>
        <taxon>Anthemidinae</taxon>
        <taxon>Tanacetum</taxon>
    </lineage>
</organism>
<feature type="compositionally biased region" description="Polar residues" evidence="1">
    <location>
        <begin position="310"/>
        <end position="319"/>
    </location>
</feature>
<accession>A0A6L2MLQ2</accession>
<dbReference type="EMBL" id="BKCJ010006983">
    <property type="protein sequence ID" value="GEU74956.1"/>
    <property type="molecule type" value="Genomic_DNA"/>
</dbReference>
<feature type="region of interest" description="Disordered" evidence="1">
    <location>
        <begin position="150"/>
        <end position="172"/>
    </location>
</feature>
<reference evidence="2" key="1">
    <citation type="journal article" date="2019" name="Sci. Rep.">
        <title>Draft genome of Tanacetum cinerariifolium, the natural source of mosquito coil.</title>
        <authorList>
            <person name="Yamashiro T."/>
            <person name="Shiraishi A."/>
            <person name="Satake H."/>
            <person name="Nakayama K."/>
        </authorList>
    </citation>
    <scope>NUCLEOTIDE SEQUENCE</scope>
</reference>
<proteinExistence type="predicted"/>
<comment type="caution">
    <text evidence="2">The sequence shown here is derived from an EMBL/GenBank/DDBJ whole genome shotgun (WGS) entry which is preliminary data.</text>
</comment>
<sequence>MPSKNKTTIDYSNTSNSNFLRFNFLLYPESDEGRIRALDQETWKLDLESKQMKDLKASYDITTPRSYAVTKLMKKLVITTVMALVAKLFYWNEESLSSKDEGVTRVKAFTVIAKDEPVVGKADARSAHNLPLQNEITILNLDNESLRDEVSDLQKVEEEPLPPLPKLSGAKPIGTSNDAIPLADLIQTSTISDKTKQVTENKKKAHTKSSFSHGPNPNKKANSSTEQLILTLMQETLAKFKAQSSHATSSRKALKILNPFIPHKYYGFRDHHSNKYEYHHGCDIFVSVAHKPVDYNRKTTSNNRKPRIANQRSNKPTEK</sequence>
<feature type="region of interest" description="Disordered" evidence="1">
    <location>
        <begin position="193"/>
        <end position="223"/>
    </location>
</feature>
<dbReference type="AlphaFoldDB" id="A0A6L2MLQ2"/>
<evidence type="ECO:0000256" key="1">
    <source>
        <dbReference type="SAM" id="MobiDB-lite"/>
    </source>
</evidence>